<protein>
    <submittedName>
        <fullName evidence="2">Sulfurtransferase TusC</fullName>
    </submittedName>
</protein>
<dbReference type="InterPro" id="IPR003787">
    <property type="entry name" value="Sulphur_relay_DsrE/F-like"/>
</dbReference>
<gene>
    <name evidence="2" type="ORF">BTW07_03445</name>
</gene>
<organism evidence="2 3">
    <name type="scientific">Salinicola socius</name>
    <dbReference type="NCBI Taxonomy" id="404433"/>
    <lineage>
        <taxon>Bacteria</taxon>
        <taxon>Pseudomonadati</taxon>
        <taxon>Pseudomonadota</taxon>
        <taxon>Gammaproteobacteria</taxon>
        <taxon>Oceanospirillales</taxon>
        <taxon>Halomonadaceae</taxon>
        <taxon>Salinicola</taxon>
    </lineage>
</organism>
<reference evidence="2 3" key="1">
    <citation type="submission" date="2016-12" db="EMBL/GenBank/DDBJ databases">
        <title>Draft genome sequences of strains Salinicola socius SMB35, Salinicola sp. MH3R3-1 and Chromohalobacter sp. SMB17 from the Verkhnekamsk potash mining region of Russia.</title>
        <authorList>
            <person name="Mavrodi D.V."/>
            <person name="Olsson B.E."/>
            <person name="Korsakova E.S."/>
            <person name="Pyankova A."/>
            <person name="Mavrodi O.V."/>
            <person name="Plotnikova E.G."/>
        </authorList>
    </citation>
    <scope>NUCLEOTIDE SEQUENCE [LARGE SCALE GENOMIC DNA]</scope>
    <source>
        <strain evidence="2 3">SMB35</strain>
    </source>
</reference>
<dbReference type="Pfam" id="PF02635">
    <property type="entry name" value="DsrE"/>
    <property type="match status" value="1"/>
</dbReference>
<dbReference type="AlphaFoldDB" id="A0A1Q8SW37"/>
<accession>A0A1Q8SW37</accession>
<proteinExistence type="inferred from homology"/>
<dbReference type="NCBIfam" id="TIGR03010">
    <property type="entry name" value="sulf_tusC_dsrF"/>
    <property type="match status" value="1"/>
</dbReference>
<dbReference type="PANTHER" id="PTHR38780">
    <property type="entry name" value="PROTEIN TUSC"/>
    <property type="match status" value="1"/>
</dbReference>
<keyword evidence="3" id="KW-1185">Reference proteome</keyword>
<dbReference type="OrthoDB" id="9789418at2"/>
<dbReference type="GO" id="GO:0016740">
    <property type="term" value="F:transferase activity"/>
    <property type="evidence" value="ECO:0007669"/>
    <property type="project" value="UniProtKB-KW"/>
</dbReference>
<dbReference type="PANTHER" id="PTHR38780:SF1">
    <property type="entry name" value="PROTEIN TUSC"/>
    <property type="match status" value="1"/>
</dbReference>
<dbReference type="InterPro" id="IPR017462">
    <property type="entry name" value="Sulphur_relay_TusC/DsrF"/>
</dbReference>
<dbReference type="InterPro" id="IPR027396">
    <property type="entry name" value="DsrEFH-like"/>
</dbReference>
<dbReference type="Proteomes" id="UP000186878">
    <property type="component" value="Unassembled WGS sequence"/>
</dbReference>
<dbReference type="Gene3D" id="3.40.1260.10">
    <property type="entry name" value="DsrEFH-like"/>
    <property type="match status" value="1"/>
</dbReference>
<comment type="caution">
    <text evidence="2">The sequence shown here is derived from an EMBL/GenBank/DDBJ whole genome shotgun (WGS) entry which is preliminary data.</text>
</comment>
<evidence type="ECO:0000256" key="1">
    <source>
        <dbReference type="ARBA" id="ARBA00005996"/>
    </source>
</evidence>
<evidence type="ECO:0000313" key="2">
    <source>
        <dbReference type="EMBL" id="OLO05542.1"/>
    </source>
</evidence>
<dbReference type="RefSeq" id="WP_075568763.1">
    <property type="nucleotide sequence ID" value="NZ_MSDO01000003.1"/>
</dbReference>
<keyword evidence="2" id="KW-0808">Transferase</keyword>
<name>A0A1Q8SW37_9GAMM</name>
<comment type="similarity">
    <text evidence="1">Belongs to the DsrF/TusC family.</text>
</comment>
<dbReference type="SUPFAM" id="SSF75169">
    <property type="entry name" value="DsrEFH-like"/>
    <property type="match status" value="1"/>
</dbReference>
<dbReference type="STRING" id="404433.BTW07_03445"/>
<sequence>MTTHPSFDIEPQDLLVVLRHPPHGTQWLREGLDVALVAAAFGQRVGLLFQGDGIFALLKDQQAGALGQKGTHSQIAMLEMYDIEALWVSEAALAERGLAREDLMLPTTSLNAEAVAKLLRCHPHTLIF</sequence>
<evidence type="ECO:0000313" key="3">
    <source>
        <dbReference type="Proteomes" id="UP000186878"/>
    </source>
</evidence>
<dbReference type="NCBIfam" id="NF001238">
    <property type="entry name" value="PRK00211.1"/>
    <property type="match status" value="1"/>
</dbReference>
<dbReference type="EMBL" id="MSDO01000003">
    <property type="protein sequence ID" value="OLO05542.1"/>
    <property type="molecule type" value="Genomic_DNA"/>
</dbReference>